<sequence length="139" mass="15899">GTEARVTPTIKNTLTRLANNLPDEIVSNNLLLILTKCTKSSASFSEDVFAKEIAKPKKIFYMDNQIFCADPQIWLNDEDEYSTVKHQWDKSFKTFSNLLKIITEMNATSTEAFTTMRELRNKIKSEIVTISQTTTNIQQ</sequence>
<dbReference type="VEuPathDB" id="FungiDB:RhiirA1_489064"/>
<dbReference type="PANTHER" id="PTHR32046:SF12">
    <property type="entry name" value="AIG1-TYPE G DOMAIN-CONTAINING PROTEIN"/>
    <property type="match status" value="1"/>
</dbReference>
<name>A0A2N0QGJ0_9GLOM</name>
<proteinExistence type="predicted"/>
<reference evidence="1 2" key="1">
    <citation type="submission" date="2017-10" db="EMBL/GenBank/DDBJ databases">
        <title>Extensive intraspecific genome diversity in a model arbuscular mycorrhizal fungus.</title>
        <authorList>
            <person name="Chen E.C.H."/>
            <person name="Morin E."/>
            <person name="Baudet D."/>
            <person name="Noel J."/>
            <person name="Ndikumana S."/>
            <person name="Charron P."/>
            <person name="St-Onge C."/>
            <person name="Giorgi J."/>
            <person name="Grigoriev I.V."/>
            <person name="Roux C."/>
            <person name="Martin F.M."/>
            <person name="Corradi N."/>
        </authorList>
    </citation>
    <scope>NUCLEOTIDE SEQUENCE [LARGE SCALE GENOMIC DNA]</scope>
    <source>
        <strain evidence="1 2">A1</strain>
    </source>
</reference>
<gene>
    <name evidence="1" type="ORF">RhiirA1_489064</name>
</gene>
<dbReference type="PANTHER" id="PTHR32046">
    <property type="entry name" value="G DOMAIN-CONTAINING PROTEIN"/>
    <property type="match status" value="1"/>
</dbReference>
<dbReference type="Proteomes" id="UP000232688">
    <property type="component" value="Unassembled WGS sequence"/>
</dbReference>
<dbReference type="AlphaFoldDB" id="A0A2N0QGJ0"/>
<accession>A0A2N0QGJ0</accession>
<organism evidence="1 2">
    <name type="scientific">Rhizophagus irregularis</name>
    <dbReference type="NCBI Taxonomy" id="588596"/>
    <lineage>
        <taxon>Eukaryota</taxon>
        <taxon>Fungi</taxon>
        <taxon>Fungi incertae sedis</taxon>
        <taxon>Mucoromycota</taxon>
        <taxon>Glomeromycotina</taxon>
        <taxon>Glomeromycetes</taxon>
        <taxon>Glomerales</taxon>
        <taxon>Glomeraceae</taxon>
        <taxon>Rhizophagus</taxon>
    </lineage>
</organism>
<feature type="non-terminal residue" evidence="1">
    <location>
        <position position="139"/>
    </location>
</feature>
<dbReference type="EMBL" id="LLXH01010775">
    <property type="protein sequence ID" value="PKC50178.1"/>
    <property type="molecule type" value="Genomic_DNA"/>
</dbReference>
<feature type="non-terminal residue" evidence="1">
    <location>
        <position position="1"/>
    </location>
</feature>
<comment type="caution">
    <text evidence="1">The sequence shown here is derived from an EMBL/GenBank/DDBJ whole genome shotgun (WGS) entry which is preliminary data.</text>
</comment>
<reference evidence="1 2" key="2">
    <citation type="submission" date="2017-10" db="EMBL/GenBank/DDBJ databases">
        <title>Genome analyses suggest a sexual origin of heterokaryosis in a supposedly ancient asexual fungus.</title>
        <authorList>
            <person name="Corradi N."/>
            <person name="Sedzielewska K."/>
            <person name="Noel J."/>
            <person name="Charron P."/>
            <person name="Farinelli L."/>
            <person name="Marton T."/>
            <person name="Kruger M."/>
            <person name="Pelin A."/>
            <person name="Brachmann A."/>
            <person name="Corradi N."/>
        </authorList>
    </citation>
    <scope>NUCLEOTIDE SEQUENCE [LARGE SCALE GENOMIC DNA]</scope>
    <source>
        <strain evidence="1 2">A1</strain>
    </source>
</reference>
<evidence type="ECO:0000313" key="2">
    <source>
        <dbReference type="Proteomes" id="UP000232688"/>
    </source>
</evidence>
<evidence type="ECO:0000313" key="1">
    <source>
        <dbReference type="EMBL" id="PKC50178.1"/>
    </source>
</evidence>
<protein>
    <submittedName>
        <fullName evidence="1">Uncharacterized protein</fullName>
    </submittedName>
</protein>